<dbReference type="Pfam" id="PF03140">
    <property type="entry name" value="DUF247"/>
    <property type="match status" value="1"/>
</dbReference>
<accession>A0A6P6AH31</accession>
<dbReference type="RefSeq" id="XP_022764177.1">
    <property type="nucleotide sequence ID" value="XM_022908442.1"/>
</dbReference>
<dbReference type="InterPro" id="IPR004158">
    <property type="entry name" value="DUF247_pln"/>
</dbReference>
<dbReference type="GeneID" id="111309369"/>
<evidence type="ECO:0000313" key="2">
    <source>
        <dbReference type="Proteomes" id="UP000515121"/>
    </source>
</evidence>
<dbReference type="OrthoDB" id="1849062at2759"/>
<gene>
    <name evidence="3" type="primary">LOC111309369</name>
</gene>
<sequence>MMSNQGQPGEVIVPMPEIEQLDFISEQRNKLKSALLEANNHGSGSSQRAKPLIQRVPRVLMGVKEDFKKYFEPRLVALGPLHHGNPKFERAERSKLKFTALFVRENDTTDDALFNKIMVEIEDLKKCYDPEVIKDYDNEKLAWMFFMDGCAVLYAVYYGSRGEFEKLKTKVDLMVFAQLDLFLLENQLPYRVLEILIKSAIDPKKWEQSITGFIGDNLITNIPGGQKSQHADGQGDRQDYAHLLERLRTTLLTGKKEERRSSMIGEMILSLGDRRKGRKTFRSIKELKESGIYVKPSKRNSIKNISFSCNIRGRLMMPHLLVDDSTAPKFMNLVALEMCPDFENDFAVTSYLCFLDSLIDTAEDVKELRVRGVLHNYVGSDEEVANLFNKMSRDLVPDQEMYFDVAEGIRKYCNNPLTISVAQALYTHFSSPWSFLALLGAILGLLFSAIQAYFSLPQNKESGSTP</sequence>
<reference evidence="3" key="1">
    <citation type="submission" date="2025-08" db="UniProtKB">
        <authorList>
            <consortium name="RefSeq"/>
        </authorList>
    </citation>
    <scope>IDENTIFICATION</scope>
    <source>
        <tissue evidence="3">Fruit stalk</tissue>
    </source>
</reference>
<keyword evidence="2" id="KW-1185">Reference proteome</keyword>
<proteinExistence type="predicted"/>
<organism evidence="2 3">
    <name type="scientific">Durio zibethinus</name>
    <name type="common">Durian</name>
    <dbReference type="NCBI Taxonomy" id="66656"/>
    <lineage>
        <taxon>Eukaryota</taxon>
        <taxon>Viridiplantae</taxon>
        <taxon>Streptophyta</taxon>
        <taxon>Embryophyta</taxon>
        <taxon>Tracheophyta</taxon>
        <taxon>Spermatophyta</taxon>
        <taxon>Magnoliopsida</taxon>
        <taxon>eudicotyledons</taxon>
        <taxon>Gunneridae</taxon>
        <taxon>Pentapetalae</taxon>
        <taxon>rosids</taxon>
        <taxon>malvids</taxon>
        <taxon>Malvales</taxon>
        <taxon>Malvaceae</taxon>
        <taxon>Helicteroideae</taxon>
        <taxon>Durio</taxon>
    </lineage>
</organism>
<protein>
    <submittedName>
        <fullName evidence="3">UPF0481 protein At3g47200-like</fullName>
    </submittedName>
</protein>
<evidence type="ECO:0000256" key="1">
    <source>
        <dbReference type="SAM" id="Phobius"/>
    </source>
</evidence>
<dbReference type="PANTHER" id="PTHR31170">
    <property type="entry name" value="BNAC04G53230D PROTEIN"/>
    <property type="match status" value="1"/>
</dbReference>
<dbReference type="Proteomes" id="UP000515121">
    <property type="component" value="Unplaced"/>
</dbReference>
<evidence type="ECO:0000313" key="3">
    <source>
        <dbReference type="RefSeq" id="XP_022764177.1"/>
    </source>
</evidence>
<dbReference type="KEGG" id="dzi:111309369"/>
<keyword evidence="1" id="KW-0812">Transmembrane</keyword>
<keyword evidence="1" id="KW-1133">Transmembrane helix</keyword>
<name>A0A6P6AH31_DURZI</name>
<keyword evidence="1" id="KW-0472">Membrane</keyword>
<dbReference type="PANTHER" id="PTHR31170:SF25">
    <property type="entry name" value="BNAA09G04570D PROTEIN"/>
    <property type="match status" value="1"/>
</dbReference>
<dbReference type="AlphaFoldDB" id="A0A6P6AH31"/>
<feature type="transmembrane region" description="Helical" evidence="1">
    <location>
        <begin position="433"/>
        <end position="454"/>
    </location>
</feature>